<evidence type="ECO:0000256" key="7">
    <source>
        <dbReference type="ARBA" id="ARBA00022989"/>
    </source>
</evidence>
<dbReference type="Proteomes" id="UP001162811">
    <property type="component" value="Unassembled WGS sequence"/>
</dbReference>
<dbReference type="Pfam" id="PF07963">
    <property type="entry name" value="N_methyl"/>
    <property type="match status" value="1"/>
</dbReference>
<evidence type="ECO:0000256" key="5">
    <source>
        <dbReference type="ARBA" id="ARBA00022519"/>
    </source>
</evidence>
<evidence type="ECO:0000256" key="1">
    <source>
        <dbReference type="ARBA" id="ARBA00004377"/>
    </source>
</evidence>
<evidence type="ECO:0000313" key="14">
    <source>
        <dbReference type="Proteomes" id="UP001162811"/>
    </source>
</evidence>
<dbReference type="InterPro" id="IPR012902">
    <property type="entry name" value="N_methyl_site"/>
</dbReference>
<gene>
    <name evidence="13" type="ORF">NG900_09590</name>
</gene>
<feature type="transmembrane region" description="Helical" evidence="11">
    <location>
        <begin position="21"/>
        <end position="40"/>
    </location>
</feature>
<comment type="subcellular location">
    <subcellularLocation>
        <location evidence="1">Cell inner membrane</location>
        <topology evidence="1">Single-pass membrane protein</topology>
    </subcellularLocation>
</comment>
<keyword evidence="4" id="KW-0488">Methylation</keyword>
<evidence type="ECO:0000256" key="4">
    <source>
        <dbReference type="ARBA" id="ARBA00022481"/>
    </source>
</evidence>
<reference evidence="13" key="2">
    <citation type="journal article" date="2023" name="Front. Microbiol.">
        <title>Ralstonia chuxiongensis sp. nov., Ralstonia mojiangensis sp. nov., and Ralstonia soli sp. nov., isolated from tobacco fields, are three novel species in the family Burkholderiaceae.</title>
        <authorList>
            <person name="Lu C.H."/>
            <person name="Zhang Y.Y."/>
            <person name="Jiang N."/>
            <person name="Chen W."/>
            <person name="Shao X."/>
            <person name="Zhao Z.M."/>
            <person name="Lu W.L."/>
            <person name="Hu X."/>
            <person name="Xi Y.X."/>
            <person name="Zou S.Y."/>
            <person name="Wei Q.J."/>
            <person name="Lin Z.L."/>
            <person name="Gong L."/>
            <person name="Gai X.T."/>
            <person name="Zhang L.Q."/>
            <person name="Li J.Y."/>
            <person name="Jin Y."/>
            <person name="Xia Z.Y."/>
        </authorList>
    </citation>
    <scope>NUCLEOTIDE SEQUENCE</scope>
    <source>
        <strain evidence="13">21MJYT02-11</strain>
    </source>
</reference>
<evidence type="ECO:0000256" key="10">
    <source>
        <dbReference type="ARBA" id="ARBA00030775"/>
    </source>
</evidence>
<protein>
    <recommendedName>
        <fullName evidence="2">Type II secretion system protein H</fullName>
    </recommendedName>
    <alternativeName>
        <fullName evidence="10">General secretion pathway protein H</fullName>
    </alternativeName>
</protein>
<comment type="caution">
    <text evidence="13">The sequence shown here is derived from an EMBL/GenBank/DDBJ whole genome shotgun (WGS) entry which is preliminary data.</text>
</comment>
<keyword evidence="7 11" id="KW-1133">Transmembrane helix</keyword>
<reference evidence="13" key="1">
    <citation type="submission" date="2022-06" db="EMBL/GenBank/DDBJ databases">
        <authorList>
            <person name="Lu C.-H."/>
        </authorList>
    </citation>
    <scope>NUCLEOTIDE SEQUENCE</scope>
    <source>
        <strain evidence="13">21MJYT02-11</strain>
    </source>
</reference>
<evidence type="ECO:0000256" key="2">
    <source>
        <dbReference type="ARBA" id="ARBA00021549"/>
    </source>
</evidence>
<dbReference type="RefSeq" id="WP_252679626.1">
    <property type="nucleotide sequence ID" value="NZ_JAMXHT010000003.1"/>
</dbReference>
<organism evidence="13 14">
    <name type="scientific">Ralstonia soli</name>
    <dbReference type="NCBI Taxonomy" id="2953896"/>
    <lineage>
        <taxon>Bacteria</taxon>
        <taxon>Pseudomonadati</taxon>
        <taxon>Pseudomonadota</taxon>
        <taxon>Betaproteobacteria</taxon>
        <taxon>Burkholderiales</taxon>
        <taxon>Burkholderiaceae</taxon>
        <taxon>Ralstonia</taxon>
    </lineage>
</organism>
<keyword evidence="14" id="KW-1185">Reference proteome</keyword>
<dbReference type="NCBIfam" id="TIGR02532">
    <property type="entry name" value="IV_pilin_GFxxxE"/>
    <property type="match status" value="1"/>
</dbReference>
<keyword evidence="8 11" id="KW-0472">Membrane</keyword>
<dbReference type="Gene3D" id="3.55.40.10">
    <property type="entry name" value="minor pseudopilin epsh domain"/>
    <property type="match status" value="1"/>
</dbReference>
<evidence type="ECO:0000256" key="9">
    <source>
        <dbReference type="ARBA" id="ARBA00025772"/>
    </source>
</evidence>
<keyword evidence="5" id="KW-0997">Cell inner membrane</keyword>
<evidence type="ECO:0000256" key="3">
    <source>
        <dbReference type="ARBA" id="ARBA00022475"/>
    </source>
</evidence>
<evidence type="ECO:0000256" key="6">
    <source>
        <dbReference type="ARBA" id="ARBA00022692"/>
    </source>
</evidence>
<accession>A0ABT1AK10</accession>
<sequence>MLAMKRLAHRACKAGVTLMELAIVIAIVGILAMAALPSIIDRWQRETVILLADRFASTVSLARAMAQYQHIQTNIVQLDNRVGWDGGWALTTQQPVSNPDRTAKPVPVPPLLSVSAVSVPKVPAVQISFRIRDQTLSYAPVGYSRDSNGGPRYGTLTISSGRHTRQVRISNVGRVRICDPVADSKSCPLTGDDSDSDP</sequence>
<dbReference type="Pfam" id="PF12019">
    <property type="entry name" value="GspH"/>
    <property type="match status" value="1"/>
</dbReference>
<dbReference type="SUPFAM" id="SSF54523">
    <property type="entry name" value="Pili subunits"/>
    <property type="match status" value="1"/>
</dbReference>
<dbReference type="InterPro" id="IPR022346">
    <property type="entry name" value="T2SS_GspH"/>
</dbReference>
<comment type="similarity">
    <text evidence="9">Belongs to the GSP H family.</text>
</comment>
<proteinExistence type="inferred from homology"/>
<evidence type="ECO:0000256" key="8">
    <source>
        <dbReference type="ARBA" id="ARBA00023136"/>
    </source>
</evidence>
<evidence type="ECO:0000256" key="11">
    <source>
        <dbReference type="SAM" id="Phobius"/>
    </source>
</evidence>
<evidence type="ECO:0000313" key="13">
    <source>
        <dbReference type="EMBL" id="MCO5398447.1"/>
    </source>
</evidence>
<keyword evidence="3" id="KW-1003">Cell membrane</keyword>
<dbReference type="EMBL" id="JAMXHT010000003">
    <property type="protein sequence ID" value="MCO5398447.1"/>
    <property type="molecule type" value="Genomic_DNA"/>
</dbReference>
<evidence type="ECO:0000259" key="12">
    <source>
        <dbReference type="Pfam" id="PF12019"/>
    </source>
</evidence>
<keyword evidence="6 11" id="KW-0812">Transmembrane</keyword>
<name>A0ABT1AK10_9RALS</name>
<feature type="domain" description="General secretion pathway GspH" evidence="12">
    <location>
        <begin position="52"/>
        <end position="173"/>
    </location>
</feature>
<dbReference type="InterPro" id="IPR045584">
    <property type="entry name" value="Pilin-like"/>
</dbReference>